<feature type="transmembrane region" description="Helical" evidence="7">
    <location>
        <begin position="107"/>
        <end position="128"/>
    </location>
</feature>
<keyword evidence="5 7" id="KW-1133">Transmembrane helix</keyword>
<sequence length="588" mass="64857">MGTPTMGGILILLSIGISTLLWADLSNPYVWIVLAVMVIFGAVGWADDWIKVRYKDNAGLPAKKKFFWTSVGSLGAGIALYIIATQQDSPVHTANMLDLLIPFFKNLSIPLSSIPLGIGFIIFTYLVINGGSNAVNLTDGLDGLAIMPIVLVAAGLGVFAYLAGDIRFANYLHIPYVKYTSELVIICAAMIGAGLAFLWYNAHPAQVFMGDVGALSLGAMLGTIAVMVRQEIVFAIMGGVFVVEAISVFLQIGSLRMRNKRVFLMAPLHHHYEKKGWRETQVVIRFWIITIMLQAVVEKIRELQVKNLLDIGCGEGYYTDAMQHQVMQCIGVDIAKNAVQVAAKLNKDVTWIVGTGATLPVLDHSIDLCTSLFSPIPEEEILRVLKPKAYLMVVTPAPEHLYGMREGLFDEVKAHEPQKAADYRNNAVLLCSVLAVDLNLHQPVQTGSAAIPPYSRRPSVEGWSKPTQAIATNLPLKPANHASLASLVVPWGLNLIHCKVCTFNHFIIRGDGLGIDYRLFLIDTWNTRIFRRCFINGFAISIFNTADEMRLNAISTIGNCGIASCHLNWKYLWGTERNREVTWDLIFL</sequence>
<evidence type="ECO:0000256" key="3">
    <source>
        <dbReference type="ARBA" id="ARBA00022679"/>
    </source>
</evidence>
<dbReference type="Gene3D" id="3.40.50.150">
    <property type="entry name" value="Vaccinia Virus protein VP39"/>
    <property type="match status" value="1"/>
</dbReference>
<dbReference type="GO" id="GO:0008963">
    <property type="term" value="F:phospho-N-acetylmuramoyl-pentapeptide-transferase activity"/>
    <property type="evidence" value="ECO:0007669"/>
    <property type="project" value="InterPro"/>
</dbReference>
<dbReference type="Proteomes" id="UP000728032">
    <property type="component" value="Unassembled WGS sequence"/>
</dbReference>
<feature type="transmembrane region" description="Helical" evidence="7">
    <location>
        <begin position="183"/>
        <end position="200"/>
    </location>
</feature>
<dbReference type="SUPFAM" id="SSF53335">
    <property type="entry name" value="S-adenosyl-L-methionine-dependent methyltransferases"/>
    <property type="match status" value="1"/>
</dbReference>
<proteinExistence type="inferred from homology"/>
<keyword evidence="6 7" id="KW-0472">Membrane</keyword>
<comment type="subcellular location">
    <subcellularLocation>
        <location evidence="1">Membrane</location>
        <topology evidence="1">Multi-pass membrane protein</topology>
    </subcellularLocation>
</comment>
<feature type="transmembrane region" description="Helical" evidence="7">
    <location>
        <begin position="29"/>
        <end position="46"/>
    </location>
</feature>
<feature type="transmembrane region" description="Helical" evidence="7">
    <location>
        <begin position="140"/>
        <end position="163"/>
    </location>
</feature>
<evidence type="ECO:0000256" key="2">
    <source>
        <dbReference type="ARBA" id="ARBA00005583"/>
    </source>
</evidence>
<evidence type="ECO:0000313" key="10">
    <source>
        <dbReference type="Proteomes" id="UP000728032"/>
    </source>
</evidence>
<dbReference type="InterPro" id="IPR018480">
    <property type="entry name" value="PNAcMuramoyl-5peptid_Trfase_CS"/>
</dbReference>
<dbReference type="InterPro" id="IPR000715">
    <property type="entry name" value="Glycosyl_transferase_4"/>
</dbReference>
<dbReference type="NCBIfam" id="TIGR00445">
    <property type="entry name" value="mraY"/>
    <property type="match status" value="1"/>
</dbReference>
<evidence type="ECO:0000256" key="7">
    <source>
        <dbReference type="SAM" id="Phobius"/>
    </source>
</evidence>
<dbReference type="GO" id="GO:0008757">
    <property type="term" value="F:S-adenosylmethionine-dependent methyltransferase activity"/>
    <property type="evidence" value="ECO:0007669"/>
    <property type="project" value="InterPro"/>
</dbReference>
<dbReference type="InterPro" id="IPR029063">
    <property type="entry name" value="SAM-dependent_MTases_sf"/>
</dbReference>
<dbReference type="InterPro" id="IPR003524">
    <property type="entry name" value="PNAcMuramoyl-5peptid_Trfase"/>
</dbReference>
<keyword evidence="10" id="KW-1185">Reference proteome</keyword>
<dbReference type="Pfam" id="PF08241">
    <property type="entry name" value="Methyltransf_11"/>
    <property type="match status" value="1"/>
</dbReference>
<dbReference type="GO" id="GO:0044038">
    <property type="term" value="P:cell wall macromolecule biosynthetic process"/>
    <property type="evidence" value="ECO:0007669"/>
    <property type="project" value="TreeGrafter"/>
</dbReference>
<name>A0A7R9LBT1_9ACAR</name>
<dbReference type="OrthoDB" id="5600529at2759"/>
<dbReference type="InterPro" id="IPR013216">
    <property type="entry name" value="Methyltransf_11"/>
</dbReference>
<accession>A0A7R9LBT1</accession>
<feature type="transmembrane region" description="Helical" evidence="7">
    <location>
        <begin position="7"/>
        <end position="23"/>
    </location>
</feature>
<feature type="domain" description="Methyltransferase type 11" evidence="8">
    <location>
        <begin position="309"/>
        <end position="391"/>
    </location>
</feature>
<evidence type="ECO:0000256" key="5">
    <source>
        <dbReference type="ARBA" id="ARBA00022989"/>
    </source>
</evidence>
<dbReference type="EMBL" id="OC914906">
    <property type="protein sequence ID" value="CAD7637389.1"/>
    <property type="molecule type" value="Genomic_DNA"/>
</dbReference>
<evidence type="ECO:0000256" key="1">
    <source>
        <dbReference type="ARBA" id="ARBA00004141"/>
    </source>
</evidence>
<gene>
    <name evidence="9" type="ORF">ONB1V03_LOCUS786</name>
</gene>
<dbReference type="AlphaFoldDB" id="A0A7R9LBT1"/>
<organism evidence="9">
    <name type="scientific">Oppiella nova</name>
    <dbReference type="NCBI Taxonomy" id="334625"/>
    <lineage>
        <taxon>Eukaryota</taxon>
        <taxon>Metazoa</taxon>
        <taxon>Ecdysozoa</taxon>
        <taxon>Arthropoda</taxon>
        <taxon>Chelicerata</taxon>
        <taxon>Arachnida</taxon>
        <taxon>Acari</taxon>
        <taxon>Acariformes</taxon>
        <taxon>Sarcoptiformes</taxon>
        <taxon>Oribatida</taxon>
        <taxon>Brachypylina</taxon>
        <taxon>Oppioidea</taxon>
        <taxon>Oppiidae</taxon>
        <taxon>Oppiella</taxon>
    </lineage>
</organism>
<feature type="transmembrane region" description="Helical" evidence="7">
    <location>
        <begin position="207"/>
        <end position="226"/>
    </location>
</feature>
<dbReference type="PROSITE" id="PS01348">
    <property type="entry name" value="MRAY_2"/>
    <property type="match status" value="1"/>
</dbReference>
<evidence type="ECO:0000256" key="6">
    <source>
        <dbReference type="ARBA" id="ARBA00023136"/>
    </source>
</evidence>
<keyword evidence="4 7" id="KW-0812">Transmembrane</keyword>
<dbReference type="CDD" id="cd06852">
    <property type="entry name" value="GT_MraY"/>
    <property type="match status" value="1"/>
</dbReference>
<dbReference type="CDD" id="cd02440">
    <property type="entry name" value="AdoMet_MTases"/>
    <property type="match status" value="1"/>
</dbReference>
<dbReference type="PANTHER" id="PTHR22926">
    <property type="entry name" value="PHOSPHO-N-ACETYLMURAMOYL-PENTAPEPTIDE-TRANSFERASE"/>
    <property type="match status" value="1"/>
</dbReference>
<feature type="transmembrane region" description="Helical" evidence="7">
    <location>
        <begin position="232"/>
        <end position="255"/>
    </location>
</feature>
<feature type="transmembrane region" description="Helical" evidence="7">
    <location>
        <begin position="66"/>
        <end position="87"/>
    </location>
</feature>
<evidence type="ECO:0000259" key="8">
    <source>
        <dbReference type="Pfam" id="PF08241"/>
    </source>
</evidence>
<dbReference type="HAMAP" id="MF_00038">
    <property type="entry name" value="MraY"/>
    <property type="match status" value="1"/>
</dbReference>
<protein>
    <recommendedName>
        <fullName evidence="8">Methyltransferase type 11 domain-containing protein</fullName>
    </recommendedName>
</protein>
<dbReference type="EMBL" id="CAJPVJ010000081">
    <property type="protein sequence ID" value="CAG2160412.1"/>
    <property type="molecule type" value="Genomic_DNA"/>
</dbReference>
<dbReference type="Pfam" id="PF00953">
    <property type="entry name" value="Glycos_transf_4"/>
    <property type="match status" value="1"/>
</dbReference>
<comment type="similarity">
    <text evidence="2">Belongs to the glycosyltransferase 4 family. MraY subfamily.</text>
</comment>
<reference evidence="9" key="1">
    <citation type="submission" date="2020-11" db="EMBL/GenBank/DDBJ databases">
        <authorList>
            <person name="Tran Van P."/>
        </authorList>
    </citation>
    <scope>NUCLEOTIDE SEQUENCE</scope>
</reference>
<evidence type="ECO:0000313" key="9">
    <source>
        <dbReference type="EMBL" id="CAD7637389.1"/>
    </source>
</evidence>
<dbReference type="PANTHER" id="PTHR22926:SF5">
    <property type="entry name" value="PHOSPHO-N-ACETYLMURAMOYL-PENTAPEPTIDE-TRANSFERASE HOMOLOG"/>
    <property type="match status" value="1"/>
</dbReference>
<evidence type="ECO:0000256" key="4">
    <source>
        <dbReference type="ARBA" id="ARBA00022692"/>
    </source>
</evidence>
<dbReference type="GO" id="GO:0005886">
    <property type="term" value="C:plasma membrane"/>
    <property type="evidence" value="ECO:0007669"/>
    <property type="project" value="TreeGrafter"/>
</dbReference>
<keyword evidence="3" id="KW-0808">Transferase</keyword>
<dbReference type="GO" id="GO:0071555">
    <property type="term" value="P:cell wall organization"/>
    <property type="evidence" value="ECO:0007669"/>
    <property type="project" value="TreeGrafter"/>
</dbReference>